<accession>X0UDT3</accession>
<keyword evidence="6" id="KW-0067">ATP-binding</keyword>
<proteinExistence type="inferred from homology"/>
<keyword evidence="5" id="KW-0418">Kinase</keyword>
<comment type="similarity">
    <text evidence="1">Belongs to the GHMP kinase family. IspE subfamily.</text>
</comment>
<dbReference type="Gene3D" id="3.30.230.10">
    <property type="match status" value="1"/>
</dbReference>
<dbReference type="GO" id="GO:0050515">
    <property type="term" value="F:4-(cytidine 5'-diphospho)-2-C-methyl-D-erythritol kinase activity"/>
    <property type="evidence" value="ECO:0007669"/>
    <property type="project" value="UniProtKB-EC"/>
</dbReference>
<evidence type="ECO:0000256" key="5">
    <source>
        <dbReference type="ARBA" id="ARBA00022777"/>
    </source>
</evidence>
<dbReference type="InterPro" id="IPR014721">
    <property type="entry name" value="Ribsml_uS5_D2-typ_fold_subgr"/>
</dbReference>
<dbReference type="PANTHER" id="PTHR43527:SF2">
    <property type="entry name" value="4-DIPHOSPHOCYTIDYL-2-C-METHYL-D-ERYTHRITOL KINASE, CHLOROPLASTIC"/>
    <property type="match status" value="1"/>
</dbReference>
<feature type="domain" description="GHMP kinase N-terminal" evidence="8">
    <location>
        <begin position="18"/>
        <end position="93"/>
    </location>
</feature>
<keyword evidence="4" id="KW-0547">Nucleotide-binding</keyword>
<dbReference type="PIRSF" id="PIRSF010376">
    <property type="entry name" value="IspE"/>
    <property type="match status" value="1"/>
</dbReference>
<feature type="non-terminal residue" evidence="10">
    <location>
        <position position="1"/>
    </location>
</feature>
<evidence type="ECO:0000256" key="2">
    <source>
        <dbReference type="ARBA" id="ARBA00012052"/>
    </source>
</evidence>
<name>X0UDT3_9ZZZZ</name>
<evidence type="ECO:0000259" key="9">
    <source>
        <dbReference type="Pfam" id="PF08544"/>
    </source>
</evidence>
<dbReference type="InterPro" id="IPR013750">
    <property type="entry name" value="GHMP_kinase_C_dom"/>
</dbReference>
<dbReference type="Pfam" id="PF08544">
    <property type="entry name" value="GHMP_kinases_C"/>
    <property type="match status" value="1"/>
</dbReference>
<gene>
    <name evidence="10" type="ORF">S01H1_45935</name>
</gene>
<evidence type="ECO:0000313" key="10">
    <source>
        <dbReference type="EMBL" id="GAG03929.1"/>
    </source>
</evidence>
<reference evidence="10" key="1">
    <citation type="journal article" date="2014" name="Front. Microbiol.">
        <title>High frequency of phylogenetically diverse reductive dehalogenase-homologous genes in deep subseafloor sedimentary metagenomes.</title>
        <authorList>
            <person name="Kawai M."/>
            <person name="Futagami T."/>
            <person name="Toyoda A."/>
            <person name="Takaki Y."/>
            <person name="Nishi S."/>
            <person name="Hori S."/>
            <person name="Arai W."/>
            <person name="Tsubouchi T."/>
            <person name="Morono Y."/>
            <person name="Uchiyama I."/>
            <person name="Ito T."/>
            <person name="Fujiyama A."/>
            <person name="Inagaki F."/>
            <person name="Takami H."/>
        </authorList>
    </citation>
    <scope>NUCLEOTIDE SEQUENCE</scope>
    <source>
        <strain evidence="10">Expedition CK06-06</strain>
    </source>
</reference>
<evidence type="ECO:0000256" key="1">
    <source>
        <dbReference type="ARBA" id="ARBA00009684"/>
    </source>
</evidence>
<evidence type="ECO:0000256" key="3">
    <source>
        <dbReference type="ARBA" id="ARBA00022679"/>
    </source>
</evidence>
<sequence length="249" mass="26321">ESGITLNCTDPELGGDDNLAYRAAAQLAKRCDKEPALNIELRKAIPVAAGLGGGSSDAATTLRLCNRLWGAGLDRTELATIGAELGSDVPLFFFLPAALLTGRGDRVEPVRLRWSGWVLLVFVDVVVSTAEVYRAWRASDAAGLPSGMDRAILEVSSADELTPMLSNHLEPAVFRVSPTVARACEELDRLGIGPMRVSGAGSALFRLFDNPEAARNAASRIENHGTGLRTLVVATPAGNGQDPIVSKEC</sequence>
<protein>
    <recommendedName>
        <fullName evidence="2">4-(cytidine 5'-diphospho)-2-C-methyl-D-erythritol kinase</fullName>
        <ecNumber evidence="2">2.7.1.148</ecNumber>
    </recommendedName>
    <alternativeName>
        <fullName evidence="7">4-(cytidine-5'-diphospho)-2-C-methyl-D-erythritol kinase</fullName>
    </alternativeName>
</protein>
<dbReference type="InterPro" id="IPR036554">
    <property type="entry name" value="GHMP_kinase_C_sf"/>
</dbReference>
<dbReference type="PANTHER" id="PTHR43527">
    <property type="entry name" value="4-DIPHOSPHOCYTIDYL-2-C-METHYL-D-ERYTHRITOL KINASE, CHLOROPLASTIC"/>
    <property type="match status" value="1"/>
</dbReference>
<dbReference type="NCBIfam" id="TIGR00154">
    <property type="entry name" value="ispE"/>
    <property type="match status" value="1"/>
</dbReference>
<dbReference type="GO" id="GO:0016114">
    <property type="term" value="P:terpenoid biosynthetic process"/>
    <property type="evidence" value="ECO:0007669"/>
    <property type="project" value="InterPro"/>
</dbReference>
<dbReference type="AlphaFoldDB" id="X0UDT3"/>
<dbReference type="SUPFAM" id="SSF55060">
    <property type="entry name" value="GHMP Kinase, C-terminal domain"/>
    <property type="match status" value="1"/>
</dbReference>
<dbReference type="InterPro" id="IPR004424">
    <property type="entry name" value="IspE"/>
</dbReference>
<dbReference type="GO" id="GO:0005524">
    <property type="term" value="F:ATP binding"/>
    <property type="evidence" value="ECO:0007669"/>
    <property type="project" value="UniProtKB-KW"/>
</dbReference>
<dbReference type="Pfam" id="PF00288">
    <property type="entry name" value="GHMP_kinases_N"/>
    <property type="match status" value="1"/>
</dbReference>
<dbReference type="Gene3D" id="3.30.70.890">
    <property type="entry name" value="GHMP kinase, C-terminal domain"/>
    <property type="match status" value="1"/>
</dbReference>
<evidence type="ECO:0000256" key="6">
    <source>
        <dbReference type="ARBA" id="ARBA00022840"/>
    </source>
</evidence>
<comment type="caution">
    <text evidence="10">The sequence shown here is derived from an EMBL/GenBank/DDBJ whole genome shotgun (WGS) entry which is preliminary data.</text>
</comment>
<dbReference type="InterPro" id="IPR006204">
    <property type="entry name" value="GHMP_kinase_N_dom"/>
</dbReference>
<dbReference type="InterPro" id="IPR020568">
    <property type="entry name" value="Ribosomal_Su5_D2-typ_SF"/>
</dbReference>
<dbReference type="EMBL" id="BARS01029387">
    <property type="protein sequence ID" value="GAG03929.1"/>
    <property type="molecule type" value="Genomic_DNA"/>
</dbReference>
<keyword evidence="3" id="KW-0808">Transferase</keyword>
<evidence type="ECO:0000259" key="8">
    <source>
        <dbReference type="Pfam" id="PF00288"/>
    </source>
</evidence>
<evidence type="ECO:0000256" key="4">
    <source>
        <dbReference type="ARBA" id="ARBA00022741"/>
    </source>
</evidence>
<feature type="domain" description="GHMP kinase C-terminal" evidence="9">
    <location>
        <begin position="164"/>
        <end position="225"/>
    </location>
</feature>
<dbReference type="EC" id="2.7.1.148" evidence="2"/>
<evidence type="ECO:0000256" key="7">
    <source>
        <dbReference type="ARBA" id="ARBA00032554"/>
    </source>
</evidence>
<dbReference type="SUPFAM" id="SSF54211">
    <property type="entry name" value="Ribosomal protein S5 domain 2-like"/>
    <property type="match status" value="1"/>
</dbReference>
<organism evidence="10">
    <name type="scientific">marine sediment metagenome</name>
    <dbReference type="NCBI Taxonomy" id="412755"/>
    <lineage>
        <taxon>unclassified sequences</taxon>
        <taxon>metagenomes</taxon>
        <taxon>ecological metagenomes</taxon>
    </lineage>
</organism>